<feature type="domain" description="RZ-type" evidence="11">
    <location>
        <begin position="1800"/>
        <end position="1874"/>
    </location>
</feature>
<dbReference type="FunFam" id="3.40.50.300:FF:001660">
    <property type="entry name" value="NF-X1 finger and helicase protein, putative"/>
    <property type="match status" value="1"/>
</dbReference>
<comment type="subcellular location">
    <subcellularLocation>
        <location evidence="1">Cytoplasm</location>
    </subcellularLocation>
</comment>
<keyword evidence="5" id="KW-0863">Zinc-finger</keyword>
<keyword evidence="6" id="KW-0347">Helicase</keyword>
<evidence type="ECO:0000259" key="11">
    <source>
        <dbReference type="PROSITE" id="PS51981"/>
    </source>
</evidence>
<dbReference type="InterPro" id="IPR046439">
    <property type="entry name" value="ZF_RZ_dom"/>
</dbReference>
<dbReference type="Pfam" id="PF13087">
    <property type="entry name" value="AAA_12"/>
    <property type="match status" value="1"/>
</dbReference>
<evidence type="ECO:0000256" key="6">
    <source>
        <dbReference type="ARBA" id="ARBA00022806"/>
    </source>
</evidence>
<dbReference type="PROSITE" id="PS51981">
    <property type="entry name" value="ZF_RZ"/>
    <property type="match status" value="1"/>
</dbReference>
<evidence type="ECO:0000256" key="2">
    <source>
        <dbReference type="ARBA" id="ARBA00022490"/>
    </source>
</evidence>
<keyword evidence="6" id="KW-0547">Nucleotide-binding</keyword>
<dbReference type="InterPro" id="IPR047187">
    <property type="entry name" value="SF1_C_Upf1"/>
</dbReference>
<dbReference type="Gene3D" id="3.40.50.300">
    <property type="entry name" value="P-loop containing nucleotide triphosphate hydrolases"/>
    <property type="match status" value="2"/>
</dbReference>
<keyword evidence="6" id="KW-0067">ATP-binding</keyword>
<keyword evidence="8" id="KW-0391">Immunity</keyword>
<feature type="compositionally biased region" description="Low complexity" evidence="10">
    <location>
        <begin position="195"/>
        <end position="204"/>
    </location>
</feature>
<dbReference type="PANTHER" id="PTHR10887">
    <property type="entry name" value="DNA2/NAM7 HELICASE FAMILY"/>
    <property type="match status" value="1"/>
</dbReference>
<dbReference type="SUPFAM" id="SSF52540">
    <property type="entry name" value="P-loop containing nucleoside triphosphate hydrolases"/>
    <property type="match status" value="1"/>
</dbReference>
<evidence type="ECO:0000256" key="7">
    <source>
        <dbReference type="ARBA" id="ARBA00022833"/>
    </source>
</evidence>
<name>N4WRD4_COCH4</name>
<dbReference type="HOGENOM" id="CLU_001490_1_1_1"/>
<dbReference type="GO" id="GO:0002376">
    <property type="term" value="P:immune system process"/>
    <property type="evidence" value="ECO:0007669"/>
    <property type="project" value="UniProtKB-KW"/>
</dbReference>
<evidence type="ECO:0000256" key="4">
    <source>
        <dbReference type="ARBA" id="ARBA00022737"/>
    </source>
</evidence>
<protein>
    <recommendedName>
        <fullName evidence="11">RZ-type domain-containing protein</fullName>
    </recommendedName>
</protein>
<dbReference type="GO" id="GO:0004386">
    <property type="term" value="F:helicase activity"/>
    <property type="evidence" value="ECO:0007669"/>
    <property type="project" value="InterPro"/>
</dbReference>
<evidence type="ECO:0000313" key="13">
    <source>
        <dbReference type="Proteomes" id="UP000012338"/>
    </source>
</evidence>
<evidence type="ECO:0000256" key="3">
    <source>
        <dbReference type="ARBA" id="ARBA00022723"/>
    </source>
</evidence>
<dbReference type="InterPro" id="IPR027417">
    <property type="entry name" value="P-loop_NTPase"/>
</dbReference>
<dbReference type="CDD" id="cd17936">
    <property type="entry name" value="EEXXEc_NFX1"/>
    <property type="match status" value="1"/>
</dbReference>
<dbReference type="GO" id="GO:0005737">
    <property type="term" value="C:cytoplasm"/>
    <property type="evidence" value="ECO:0007669"/>
    <property type="project" value="UniProtKB-SubCell"/>
</dbReference>
<accession>N4WRD4</accession>
<evidence type="ECO:0000256" key="8">
    <source>
        <dbReference type="ARBA" id="ARBA00022859"/>
    </source>
</evidence>
<keyword evidence="2" id="KW-0963">Cytoplasm</keyword>
<evidence type="ECO:0000256" key="1">
    <source>
        <dbReference type="ARBA" id="ARBA00004496"/>
    </source>
</evidence>
<gene>
    <name evidence="12" type="ORF">COCC4DRAFT_62859</name>
</gene>
<evidence type="ECO:0000313" key="12">
    <source>
        <dbReference type="EMBL" id="ENI03044.1"/>
    </source>
</evidence>
<reference evidence="12 13" key="1">
    <citation type="journal article" date="2012" name="PLoS Pathog.">
        <title>Diverse lifestyles and strategies of plant pathogenesis encoded in the genomes of eighteen Dothideomycetes fungi.</title>
        <authorList>
            <person name="Ohm R.A."/>
            <person name="Feau N."/>
            <person name="Henrissat B."/>
            <person name="Schoch C.L."/>
            <person name="Horwitz B.A."/>
            <person name="Barry K.W."/>
            <person name="Condon B.J."/>
            <person name="Copeland A.C."/>
            <person name="Dhillon B."/>
            <person name="Glaser F."/>
            <person name="Hesse C.N."/>
            <person name="Kosti I."/>
            <person name="LaButti K."/>
            <person name="Lindquist E.A."/>
            <person name="Lucas S."/>
            <person name="Salamov A.A."/>
            <person name="Bradshaw R.E."/>
            <person name="Ciuffetti L."/>
            <person name="Hamelin R.C."/>
            <person name="Kema G.H.J."/>
            <person name="Lawrence C."/>
            <person name="Scott J.A."/>
            <person name="Spatafora J.W."/>
            <person name="Turgeon B.G."/>
            <person name="de Wit P.J.G.M."/>
            <person name="Zhong S."/>
            <person name="Goodwin S.B."/>
            <person name="Grigoriev I.V."/>
        </authorList>
    </citation>
    <scope>NUCLEOTIDE SEQUENCE [LARGE SCALE GENOMIC DNA]</scope>
    <source>
        <strain evidence="13">C4 / ATCC 48331 / race T</strain>
    </source>
</reference>
<dbReference type="Pfam" id="PF20173">
    <property type="entry name" value="ZnF_RZ-type"/>
    <property type="match status" value="1"/>
</dbReference>
<dbReference type="InterPro" id="IPR041677">
    <property type="entry name" value="DNA2/NAM7_AAA_11"/>
</dbReference>
<dbReference type="GO" id="GO:0008270">
    <property type="term" value="F:zinc ion binding"/>
    <property type="evidence" value="ECO:0007669"/>
    <property type="project" value="UniProtKB-KW"/>
</dbReference>
<sequence length="1874" mass="211044">MQEFLQTGLSAITTSAESRQIFIDNLATEHGLARVRQIVETNFSMPYSVLNPMFDPHCILFLHIISNEEIRHSLVLEKAVGTIYNVIYGYDGNRGIGFFRNVTDCLAQMTSEVNGRRKVEDALFLATAALLTTLTLNQGAAIKTEFKKVVEQLCICYDAKEINYGSSSLNVRSAHENILKIKDILHMGDTISASNAANSHATTTSRKKQPELPHREPHLDLPGELSQWGPRHDNDHALISDIKILPTLSEILCNQRADFLPQRHNPGSPSIHHETGVLQLLDSQFRLLREDTSGLLRDSIRLILENWTTFVHNSDWRIKRKILRDGSPTPVRIYSDVEIQRIKSNTIKGVEIEVQFEQARRARHPNLMRRKQWWYESRGLREGGAILAVIDGEPDDITVIFLQVSKREICTSDHDDESGIHDLASDAKRAMITLRLAGPNCKADLSSLVYLASDTRRSFPSPRPLMLVEFPAVLYNSFEGILRCLQSLHTNPTNIPFTTWLAPRAHDKVSIRESATDYSHRGAFVPPPAYLGSAILDLSCISTATGNDSNSATTPLTMSISHDPHMLSTRLSEVTTLDTGQATAMISALRHEIALIQGPPGTGKSYVGIQIARVLLNNRDLLGLGPILCVCYTNHALDQFLHELLDSGVTNILRAGSRSPSPRLEALSLENYKRNGQIPRIPGLGKRISDCRASMEKLSMEIQRVCRQIQESNVRMVKGFLKKRFAVQAVGIFGGISEELDAGLDSETRDDAAIETWVSGDAPGDLSGSDTERSIDQLLLAEVWTLKNSERARLYQYWHDSALAELSQHFHDLVQRHISAKQQYTSLFNQSYMQSLDRFHIIGVTTTGLANNSDLLRGLRAKVLICEEAGEVLEAHVLTVLLPSIQHAILIGDHLQLRPRILNLKLSMEYDRAGPKYNLDESLFERLANSRFEDRTMNGEEKRGEEDQFPIAQLDHQRRMHPMISSLVRKTLYPKLRDHPDTTSYPEVSGMRRRLFWLDHRNVEDAGDPEDIMQSKTNIWEAKMVTALVRHLCRQGKYRPGEIAVLTPYMGQLRQQQHQMVGKGKLLDELRVASVDNFQGEEATVIIVSLVRSNVYQNCGFLKTPNRINVLLSRAKHGMYIIGDAKTSSHVSMWSSVIELLEKGGNIGSKLELQCSRHPDNKIYVSSPDDFAIHAPEGGCAEKCGLRLSCGHSCAVKCHSTTLHEAVKCMELCTRVRECRHPCSKKCNTPCGECYEKILNVLLPCGHVAKEVECRNMENLAGVKCEHPVEREMPGCGHHLTVPCHENTTDFKCLHSCDSLLSCGHNCRKPCWNCMQTNDHGSCNIPCGRLFTICSHRCDHPCHDGVPCSPCNLPCETRCKHSRCPKKCSDPCAPCAEQCGWSCDHRRDRCSMPCAVPCDIIPCDRRCEKNLVSCGHQCPGVCGEVCPDSKFCRICCAPDILEQYVDFVMFRRYGEIEIDKDPLIFLSCGHFHTVSTLDGIMELTQHYVTDSQTGKIVSPKSSQRVVKSGSAPKGCPVCRKPLRDIDRYNQIIKKAFLDEATRRFVAQANSRCAELAEKIQNREMKIERERSEFVLQWLKELGELRGLDQVERALEAYQIEGIRLQKDIKKFTKSVEKTEQPFGRVNDLLSAALVRQCDITTEALKFDESVIQTGFQFRGQCLSLRLSWAILWDFDAIYSNDSVDPRIRSALRNKVASQIRGFLDRCLSLVNASQNAKFPQQEAEAWIYRALFSMLLRSNSRAQGQPVDKATEVSTRQVSEESLEEFERLFSRHPGSLAYLKDDAEKARRLVNGGTFYTMVTAEEKREVYMAMARQFSGTGHWYYCRNNHPFTVGECGMPMEEARCPQCEEPIGGHDHTPVQGVQRAEDIEIEFS</sequence>
<dbReference type="EMBL" id="KB733461">
    <property type="protein sequence ID" value="ENI03044.1"/>
    <property type="molecule type" value="Genomic_DNA"/>
</dbReference>
<dbReference type="Pfam" id="PF13086">
    <property type="entry name" value="AAA_11"/>
    <property type="match status" value="1"/>
</dbReference>
<dbReference type="CDD" id="cd18808">
    <property type="entry name" value="SF1_C_Upf1"/>
    <property type="match status" value="1"/>
</dbReference>
<reference evidence="13" key="2">
    <citation type="journal article" date="2013" name="PLoS Genet.">
        <title>Comparative genome structure, secondary metabolite, and effector coding capacity across Cochliobolus pathogens.</title>
        <authorList>
            <person name="Condon B.J."/>
            <person name="Leng Y."/>
            <person name="Wu D."/>
            <person name="Bushley K.E."/>
            <person name="Ohm R.A."/>
            <person name="Otillar R."/>
            <person name="Martin J."/>
            <person name="Schackwitz W."/>
            <person name="Grimwood J."/>
            <person name="MohdZainudin N."/>
            <person name="Xue C."/>
            <person name="Wang R."/>
            <person name="Manning V.A."/>
            <person name="Dhillon B."/>
            <person name="Tu Z.J."/>
            <person name="Steffenson B.J."/>
            <person name="Salamov A."/>
            <person name="Sun H."/>
            <person name="Lowry S."/>
            <person name="LaButti K."/>
            <person name="Han J."/>
            <person name="Copeland A."/>
            <person name="Lindquist E."/>
            <person name="Barry K."/>
            <person name="Schmutz J."/>
            <person name="Baker S.E."/>
            <person name="Ciuffetti L.M."/>
            <person name="Grigoriev I.V."/>
            <person name="Zhong S."/>
            <person name="Turgeon B.G."/>
        </authorList>
    </citation>
    <scope>NUCLEOTIDE SEQUENCE [LARGE SCALE GENOMIC DNA]</scope>
    <source>
        <strain evidence="13">C4 / ATCC 48331 / race T</strain>
    </source>
</reference>
<evidence type="ECO:0000256" key="10">
    <source>
        <dbReference type="SAM" id="MobiDB-lite"/>
    </source>
</evidence>
<keyword evidence="7" id="KW-0862">Zinc</keyword>
<dbReference type="SMART" id="SM00438">
    <property type="entry name" value="ZnF_NFX"/>
    <property type="match status" value="5"/>
</dbReference>
<dbReference type="CDD" id="cd06008">
    <property type="entry name" value="NF-X1-zinc-finger"/>
    <property type="match status" value="1"/>
</dbReference>
<feature type="region of interest" description="Disordered" evidence="10">
    <location>
        <begin position="195"/>
        <end position="216"/>
    </location>
</feature>
<keyword evidence="4" id="KW-0677">Repeat</keyword>
<evidence type="ECO:0000256" key="9">
    <source>
        <dbReference type="SAM" id="Coils"/>
    </source>
</evidence>
<dbReference type="InterPro" id="IPR041679">
    <property type="entry name" value="DNA2/NAM7-like_C"/>
</dbReference>
<dbReference type="InterPro" id="IPR045055">
    <property type="entry name" value="DNA2/NAM7-like"/>
</dbReference>
<evidence type="ECO:0000256" key="5">
    <source>
        <dbReference type="ARBA" id="ARBA00022771"/>
    </source>
</evidence>
<proteinExistence type="predicted"/>
<dbReference type="OrthoDB" id="2423195at2759"/>
<dbReference type="PANTHER" id="PTHR10887:SF445">
    <property type="entry name" value="NFX1-TYPE ZINC FINGER-CONTAINING PROTEIN 1"/>
    <property type="match status" value="1"/>
</dbReference>
<organism evidence="12 13">
    <name type="scientific">Cochliobolus heterostrophus (strain C4 / ATCC 48331 / race T)</name>
    <name type="common">Southern corn leaf blight fungus</name>
    <name type="synonym">Bipolaris maydis</name>
    <dbReference type="NCBI Taxonomy" id="665024"/>
    <lineage>
        <taxon>Eukaryota</taxon>
        <taxon>Fungi</taxon>
        <taxon>Dikarya</taxon>
        <taxon>Ascomycota</taxon>
        <taxon>Pezizomycotina</taxon>
        <taxon>Dothideomycetes</taxon>
        <taxon>Pleosporomycetidae</taxon>
        <taxon>Pleosporales</taxon>
        <taxon>Pleosporineae</taxon>
        <taxon>Pleosporaceae</taxon>
        <taxon>Bipolaris</taxon>
    </lineage>
</organism>
<keyword evidence="3" id="KW-0479">Metal-binding</keyword>
<keyword evidence="13" id="KW-1185">Reference proteome</keyword>
<dbReference type="GO" id="GO:0031380">
    <property type="term" value="C:nuclear RNA-directed RNA polymerase complex"/>
    <property type="evidence" value="ECO:0007669"/>
    <property type="project" value="TreeGrafter"/>
</dbReference>
<dbReference type="GO" id="GO:0031048">
    <property type="term" value="P:regulatory ncRNA-mediated heterochromatin formation"/>
    <property type="evidence" value="ECO:0007669"/>
    <property type="project" value="TreeGrafter"/>
</dbReference>
<dbReference type="InterPro" id="IPR000967">
    <property type="entry name" value="Znf_NFX1"/>
</dbReference>
<keyword evidence="9" id="KW-0175">Coiled coil</keyword>
<dbReference type="Proteomes" id="UP000012338">
    <property type="component" value="Unassembled WGS sequence"/>
</dbReference>
<feature type="coiled-coil region" evidence="9">
    <location>
        <begin position="1545"/>
        <end position="1607"/>
    </location>
</feature>
<keyword evidence="6" id="KW-0378">Hydrolase</keyword>